<evidence type="ECO:0000313" key="2">
    <source>
        <dbReference type="EMBL" id="GAH81236.1"/>
    </source>
</evidence>
<reference evidence="2" key="1">
    <citation type="journal article" date="2014" name="Front. Microbiol.">
        <title>High frequency of phylogenetically diverse reductive dehalogenase-homologous genes in deep subseafloor sedimentary metagenomes.</title>
        <authorList>
            <person name="Kawai M."/>
            <person name="Futagami T."/>
            <person name="Toyoda A."/>
            <person name="Takaki Y."/>
            <person name="Nishi S."/>
            <person name="Hori S."/>
            <person name="Arai W."/>
            <person name="Tsubouchi T."/>
            <person name="Morono Y."/>
            <person name="Uchiyama I."/>
            <person name="Ito T."/>
            <person name="Fujiyama A."/>
            <person name="Inagaki F."/>
            <person name="Takami H."/>
        </authorList>
    </citation>
    <scope>NUCLEOTIDE SEQUENCE</scope>
    <source>
        <strain evidence="2">Expedition CK06-06</strain>
    </source>
</reference>
<comment type="caution">
    <text evidence="2">The sequence shown here is derived from an EMBL/GenBank/DDBJ whole genome shotgun (WGS) entry which is preliminary data.</text>
</comment>
<name>X1IFQ0_9ZZZZ</name>
<organism evidence="2">
    <name type="scientific">marine sediment metagenome</name>
    <dbReference type="NCBI Taxonomy" id="412755"/>
    <lineage>
        <taxon>unclassified sequences</taxon>
        <taxon>metagenomes</taxon>
        <taxon>ecological metagenomes</taxon>
    </lineage>
</organism>
<evidence type="ECO:0000256" key="1">
    <source>
        <dbReference type="SAM" id="Coils"/>
    </source>
</evidence>
<accession>X1IFQ0</accession>
<feature type="non-terminal residue" evidence="2">
    <location>
        <position position="163"/>
    </location>
</feature>
<gene>
    <name evidence="2" type="ORF">S03H2_68179</name>
</gene>
<evidence type="ECO:0008006" key="3">
    <source>
        <dbReference type="Google" id="ProtNLM"/>
    </source>
</evidence>
<proteinExistence type="predicted"/>
<dbReference type="EMBL" id="BARU01044780">
    <property type="protein sequence ID" value="GAH81236.1"/>
    <property type="molecule type" value="Genomic_DNA"/>
</dbReference>
<sequence length="163" mass="18705">PTEIMLGEDLAIHFVIENPNNKTITRMSTTRIGDFFTQIIEIRLEAYESKLIWYRIIPHVAGEYHVWIDGQTGDFKVIPTEVIIVVDPLEELNLRINNLENASELKDLRIDYLETTLEIYSSATLVAVETIATTTETTIETIIIELNEEIEELENKISNLQTN</sequence>
<protein>
    <recommendedName>
        <fullName evidence="3">CARDB domain-containing protein</fullName>
    </recommendedName>
</protein>
<feature type="coiled-coil region" evidence="1">
    <location>
        <begin position="136"/>
        <end position="163"/>
    </location>
</feature>
<keyword evidence="1" id="KW-0175">Coiled coil</keyword>
<dbReference type="AlphaFoldDB" id="X1IFQ0"/>
<feature type="non-terminal residue" evidence="2">
    <location>
        <position position="1"/>
    </location>
</feature>